<accession>A0A8J6NTM2</accession>
<dbReference type="PANTHER" id="PTHR36456:SF1">
    <property type="entry name" value="UPF0232 PROTEIN SCO3875"/>
    <property type="match status" value="1"/>
</dbReference>
<evidence type="ECO:0000313" key="2">
    <source>
        <dbReference type="Proteomes" id="UP000603434"/>
    </source>
</evidence>
<comment type="caution">
    <text evidence="1">The sequence shown here is derived from an EMBL/GenBank/DDBJ whole genome shotgun (WGS) entry which is preliminary data.</text>
</comment>
<reference evidence="1 2" key="1">
    <citation type="submission" date="2020-08" db="EMBL/GenBank/DDBJ databases">
        <title>Bridging the membrane lipid divide: bacteria of the FCB group superphylum have the potential to synthesize archaeal ether lipids.</title>
        <authorList>
            <person name="Villanueva L."/>
            <person name="Von Meijenfeldt F.A.B."/>
            <person name="Westbye A.B."/>
            <person name="Yadav S."/>
            <person name="Hopmans E.C."/>
            <person name="Dutilh B.E."/>
            <person name="Sinninghe Damste J.S."/>
        </authorList>
    </citation>
    <scope>NUCLEOTIDE SEQUENCE [LARGE SCALE GENOMIC DNA]</scope>
    <source>
        <strain evidence="1">NIOZ-UU30</strain>
    </source>
</reference>
<dbReference type="AlphaFoldDB" id="A0A8J6NTM2"/>
<dbReference type="Proteomes" id="UP000603434">
    <property type="component" value="Unassembled WGS sequence"/>
</dbReference>
<organism evidence="1 2">
    <name type="scientific">Candidatus Desulfatibia profunda</name>
    <dbReference type="NCBI Taxonomy" id="2841695"/>
    <lineage>
        <taxon>Bacteria</taxon>
        <taxon>Pseudomonadati</taxon>
        <taxon>Thermodesulfobacteriota</taxon>
        <taxon>Desulfobacteria</taxon>
        <taxon>Desulfobacterales</taxon>
        <taxon>Desulfobacterales incertae sedis</taxon>
        <taxon>Candidatus Desulfatibia</taxon>
    </lineage>
</organism>
<dbReference type="PANTHER" id="PTHR36456">
    <property type="entry name" value="UPF0232 PROTEIN SCO3875"/>
    <property type="match status" value="1"/>
</dbReference>
<evidence type="ECO:0000313" key="1">
    <source>
        <dbReference type="EMBL" id="MBC8362410.1"/>
    </source>
</evidence>
<proteinExistence type="predicted"/>
<sequence length="103" mass="11842">MKRKKTKEFSHIGSVIGNVLRSYRQQSDEELVQIWSLWDRAVGEAVARHSRPEAFKGKLLLVNVSNSTWVHQLQFLKNDIIKKVNETLGKVLVEDVKFKIGPV</sequence>
<dbReference type="InterPro" id="IPR007922">
    <property type="entry name" value="DciA-like"/>
</dbReference>
<name>A0A8J6NTM2_9BACT</name>
<dbReference type="EMBL" id="JACNJH010000188">
    <property type="protein sequence ID" value="MBC8362410.1"/>
    <property type="molecule type" value="Genomic_DNA"/>
</dbReference>
<protein>
    <submittedName>
        <fullName evidence="1">DUF721 domain-containing protein</fullName>
    </submittedName>
</protein>
<dbReference type="Pfam" id="PF05258">
    <property type="entry name" value="DciA"/>
    <property type="match status" value="1"/>
</dbReference>
<gene>
    <name evidence="1" type="ORF">H8E23_13545</name>
</gene>